<keyword evidence="1" id="KW-1133">Transmembrane helix</keyword>
<accession>A0A9X1K5F2</accession>
<feature type="transmembrane region" description="Helical" evidence="1">
    <location>
        <begin position="310"/>
        <end position="330"/>
    </location>
</feature>
<organism evidence="2 3">
    <name type="scientific">Roseobacter insulae</name>
    <dbReference type="NCBI Taxonomy" id="2859783"/>
    <lineage>
        <taxon>Bacteria</taxon>
        <taxon>Pseudomonadati</taxon>
        <taxon>Pseudomonadota</taxon>
        <taxon>Alphaproteobacteria</taxon>
        <taxon>Rhodobacterales</taxon>
        <taxon>Roseobacteraceae</taxon>
        <taxon>Roseobacter</taxon>
    </lineage>
</organism>
<dbReference type="RefSeq" id="WP_219508020.1">
    <property type="nucleotide sequence ID" value="NZ_JAHXDN010000011.1"/>
</dbReference>
<name>A0A9X1K5F2_9RHOB</name>
<proteinExistence type="predicted"/>
<protein>
    <recommendedName>
        <fullName evidence="4">Transmembrane protein</fullName>
    </recommendedName>
</protein>
<keyword evidence="3" id="KW-1185">Reference proteome</keyword>
<feature type="transmembrane region" description="Helical" evidence="1">
    <location>
        <begin position="342"/>
        <end position="367"/>
    </location>
</feature>
<feature type="transmembrane region" description="Helical" evidence="1">
    <location>
        <begin position="146"/>
        <end position="162"/>
    </location>
</feature>
<evidence type="ECO:0000256" key="1">
    <source>
        <dbReference type="SAM" id="Phobius"/>
    </source>
</evidence>
<feature type="transmembrane region" description="Helical" evidence="1">
    <location>
        <begin position="7"/>
        <end position="27"/>
    </location>
</feature>
<feature type="transmembrane region" description="Helical" evidence="1">
    <location>
        <begin position="169"/>
        <end position="202"/>
    </location>
</feature>
<feature type="transmembrane region" description="Helical" evidence="1">
    <location>
        <begin position="106"/>
        <end position="126"/>
    </location>
</feature>
<feature type="transmembrane region" description="Helical" evidence="1">
    <location>
        <begin position="208"/>
        <end position="227"/>
    </location>
</feature>
<dbReference type="Proteomes" id="UP001138661">
    <property type="component" value="Unassembled WGS sequence"/>
</dbReference>
<reference evidence="2" key="1">
    <citation type="submission" date="2021-07" db="EMBL/GenBank/DDBJ databases">
        <title>Roseobacter insulae sp. nov., isolated from a tidal flat.</title>
        <authorList>
            <person name="Park S."/>
            <person name="Yoon J.-H."/>
        </authorList>
    </citation>
    <scope>NUCLEOTIDE SEQUENCE</scope>
    <source>
        <strain evidence="2">YSTF-M11</strain>
    </source>
</reference>
<feature type="transmembrane region" description="Helical" evidence="1">
    <location>
        <begin position="265"/>
        <end position="298"/>
    </location>
</feature>
<sequence length="537" mass="57890">MQKISWFLGFGLLVPFYLVFAVVPVVYDTNHMADTLFSADIGWRILQGADPVLDFGHHYAGLFGEYIALGFSLFGPTLKALDYASLLMAGTALILGGVICYRRTGLWSYLLFAIFTSACMLMRAPMEIIPAITKPMSAHSFVYNRFAMSLGLAAFFYCFLATPNKILEAIAGAVTGAIIVMLMLLKTSFGVILPAVLLVLLIQGRIWSGIWVAVGVVMAMGLLDPGFSKFIGSSRYAAASVGDRLTPTGLIWKTLGLLSNQPTVLVLAIASLILTLTTAGVAWVPVLITTLALGAGAFGMALTMGGMGSIGHQFLVLVTALSLCLAEVVRQAGAGPRHPVRIMALVLMAAFAGPHLLNTLGTGVIALNNQSRVLFPAGPLAGYYAEARPGKDLYRVISKPNAPDRLAQLTRAATIRRAEGAPLDTGIEYIMLADGFHQLAQMPGAAEYGIAADTRFSFSFALGAPPVLAYPPWQWDTSPEFQDPETLRADLDIAMIARFAEAESPLRRITKEHFKLCRRSALWDIYLRDGLDRTSCN</sequence>
<dbReference type="EMBL" id="JAHXDN010000011">
    <property type="protein sequence ID" value="MBW4710802.1"/>
    <property type="molecule type" value="Genomic_DNA"/>
</dbReference>
<keyword evidence="1" id="KW-0472">Membrane</keyword>
<evidence type="ECO:0000313" key="2">
    <source>
        <dbReference type="EMBL" id="MBW4710802.1"/>
    </source>
</evidence>
<evidence type="ECO:0000313" key="3">
    <source>
        <dbReference type="Proteomes" id="UP001138661"/>
    </source>
</evidence>
<gene>
    <name evidence="2" type="ORF">KX928_23675</name>
</gene>
<comment type="caution">
    <text evidence="2">The sequence shown here is derived from an EMBL/GenBank/DDBJ whole genome shotgun (WGS) entry which is preliminary data.</text>
</comment>
<evidence type="ECO:0008006" key="4">
    <source>
        <dbReference type="Google" id="ProtNLM"/>
    </source>
</evidence>
<dbReference type="AlphaFoldDB" id="A0A9X1K5F2"/>
<keyword evidence="1" id="KW-0812">Transmembrane</keyword>
<feature type="transmembrane region" description="Helical" evidence="1">
    <location>
        <begin position="83"/>
        <end position="101"/>
    </location>
</feature>